<dbReference type="GO" id="GO:0005524">
    <property type="term" value="F:ATP binding"/>
    <property type="evidence" value="ECO:0007669"/>
    <property type="project" value="UniProtKB-KW"/>
</dbReference>
<dbReference type="EC" id="2.7.11.1" evidence="1"/>
<dbReference type="Gene3D" id="1.10.510.10">
    <property type="entry name" value="Transferase(Phosphotransferase) domain 1"/>
    <property type="match status" value="1"/>
</dbReference>
<dbReference type="GO" id="GO:0004674">
    <property type="term" value="F:protein serine/threonine kinase activity"/>
    <property type="evidence" value="ECO:0007669"/>
    <property type="project" value="UniProtKB-KW"/>
</dbReference>
<gene>
    <name evidence="7" type="ORF">FYJ58_03290</name>
</gene>
<dbReference type="InterPro" id="IPR008271">
    <property type="entry name" value="Ser/Thr_kinase_AS"/>
</dbReference>
<dbReference type="InterPro" id="IPR000719">
    <property type="entry name" value="Prot_kinase_dom"/>
</dbReference>
<keyword evidence="8" id="KW-1185">Reference proteome</keyword>
<proteinExistence type="predicted"/>
<keyword evidence="5" id="KW-0067">ATP-binding</keyword>
<dbReference type="CDD" id="cd14014">
    <property type="entry name" value="STKc_PknB_like"/>
    <property type="match status" value="1"/>
</dbReference>
<reference evidence="7 8" key="1">
    <citation type="submission" date="2019-08" db="EMBL/GenBank/DDBJ databases">
        <title>In-depth cultivation of the pig gut microbiome towards novel bacterial diversity and tailored functional studies.</title>
        <authorList>
            <person name="Wylensek D."/>
            <person name="Hitch T.C.A."/>
            <person name="Clavel T."/>
        </authorList>
    </citation>
    <scope>NUCLEOTIDE SEQUENCE [LARGE SCALE GENOMIC DNA]</scope>
    <source>
        <strain evidence="7 8">WCA-693-APC-MOT-I</strain>
    </source>
</reference>
<dbReference type="AlphaFoldDB" id="A0A6L5XWU2"/>
<evidence type="ECO:0000256" key="3">
    <source>
        <dbReference type="ARBA" id="ARBA00022741"/>
    </source>
</evidence>
<dbReference type="Pfam" id="PF00069">
    <property type="entry name" value="Pkinase"/>
    <property type="match status" value="1"/>
</dbReference>
<organism evidence="7 8">
    <name type="scientific">Velocimicrobium porci</name>
    <dbReference type="NCBI Taxonomy" id="2606634"/>
    <lineage>
        <taxon>Bacteria</taxon>
        <taxon>Bacillati</taxon>
        <taxon>Bacillota</taxon>
        <taxon>Clostridia</taxon>
        <taxon>Lachnospirales</taxon>
        <taxon>Lachnospiraceae</taxon>
        <taxon>Velocimicrobium</taxon>
    </lineage>
</organism>
<evidence type="ECO:0000256" key="5">
    <source>
        <dbReference type="ARBA" id="ARBA00022840"/>
    </source>
</evidence>
<dbReference type="PANTHER" id="PTHR43671:SF13">
    <property type="entry name" value="SERINE_THREONINE-PROTEIN KINASE NEK2"/>
    <property type="match status" value="1"/>
</dbReference>
<dbReference type="PROSITE" id="PS50011">
    <property type="entry name" value="PROTEIN_KINASE_DOM"/>
    <property type="match status" value="1"/>
</dbReference>
<keyword evidence="4 7" id="KW-0418">Kinase</keyword>
<evidence type="ECO:0000259" key="6">
    <source>
        <dbReference type="PROSITE" id="PS50011"/>
    </source>
</evidence>
<protein>
    <recommendedName>
        <fullName evidence="1">non-specific serine/threonine protein kinase</fullName>
        <ecNumber evidence="1">2.7.11.1</ecNumber>
    </recommendedName>
</protein>
<keyword evidence="3" id="KW-0547">Nucleotide-binding</keyword>
<evidence type="ECO:0000256" key="4">
    <source>
        <dbReference type="ARBA" id="ARBA00022777"/>
    </source>
</evidence>
<dbReference type="PROSITE" id="PS00108">
    <property type="entry name" value="PROTEIN_KINASE_ST"/>
    <property type="match status" value="1"/>
</dbReference>
<feature type="domain" description="Protein kinase" evidence="6">
    <location>
        <begin position="12"/>
        <end position="254"/>
    </location>
</feature>
<sequence>MCHYYIIWFDKYHVIKILADNKYRTIYLTEHVKLNCYRVVKRIRKTLCMQESFKNEVTSLRNLKHPNIPIIYDIEEDEDYYYIIEEFIEGESLRAYRLNHGFITESKVLDFTIQLCDVIDTLHSSKESILYLDLKPNNIIICKDVLKLIDFGAAILEKEVDLRCRSFGTKGYAAPEQYGLQNIDKRSDIYGIGSVLFFLMTGCSFTDKKESFQKIRKTNLYSVKLKQVLYRCLQFNPSRRYSSVEVLRTQLQKIQDRQNNILPITPIQIVIAGAEHRMGVTYFSIMLTVYLNQYVGKTLYIETGNQQVVYAIKEQLGEQKNFFAVSGDPAELIEKYSGYLFYICDYGIWTEEKEQRWKYDELFLLIGKQPWERKVSQKMISHFMEQAFYFIPKETSYRSKILFQEIRNGHLFQIPYQMNPFLVQKEQIKFMEECINKIPCFVGHKKRKLVRRLHW</sequence>
<dbReference type="InterPro" id="IPR050660">
    <property type="entry name" value="NEK_Ser/Thr_kinase"/>
</dbReference>
<dbReference type="Proteomes" id="UP000482209">
    <property type="component" value="Unassembled WGS sequence"/>
</dbReference>
<dbReference type="SUPFAM" id="SSF56112">
    <property type="entry name" value="Protein kinase-like (PK-like)"/>
    <property type="match status" value="1"/>
</dbReference>
<evidence type="ECO:0000313" key="8">
    <source>
        <dbReference type="Proteomes" id="UP000482209"/>
    </source>
</evidence>
<keyword evidence="7" id="KW-0723">Serine/threonine-protein kinase</keyword>
<dbReference type="PANTHER" id="PTHR43671">
    <property type="entry name" value="SERINE/THREONINE-PROTEIN KINASE NEK"/>
    <property type="match status" value="1"/>
</dbReference>
<evidence type="ECO:0000256" key="1">
    <source>
        <dbReference type="ARBA" id="ARBA00012513"/>
    </source>
</evidence>
<dbReference type="RefSeq" id="WP_154517175.1">
    <property type="nucleotide sequence ID" value="NZ_VUMT01000003.1"/>
</dbReference>
<comment type="caution">
    <text evidence="7">The sequence shown here is derived from an EMBL/GenBank/DDBJ whole genome shotgun (WGS) entry which is preliminary data.</text>
</comment>
<name>A0A6L5XWU2_9FIRM</name>
<evidence type="ECO:0000256" key="2">
    <source>
        <dbReference type="ARBA" id="ARBA00022679"/>
    </source>
</evidence>
<keyword evidence="2" id="KW-0808">Transferase</keyword>
<dbReference type="InterPro" id="IPR011009">
    <property type="entry name" value="Kinase-like_dom_sf"/>
</dbReference>
<dbReference type="SMART" id="SM00220">
    <property type="entry name" value="S_TKc"/>
    <property type="match status" value="1"/>
</dbReference>
<accession>A0A6L5XWU2</accession>
<evidence type="ECO:0000313" key="7">
    <source>
        <dbReference type="EMBL" id="MSS62901.1"/>
    </source>
</evidence>
<dbReference type="EMBL" id="VUMT01000003">
    <property type="protein sequence ID" value="MSS62901.1"/>
    <property type="molecule type" value="Genomic_DNA"/>
</dbReference>